<dbReference type="RefSeq" id="WP_138952255.1">
    <property type="nucleotide sequence ID" value="NZ_CP040749.1"/>
</dbReference>
<dbReference type="OrthoDB" id="494991at2"/>
<dbReference type="InterPro" id="IPR009057">
    <property type="entry name" value="Homeodomain-like_sf"/>
</dbReference>
<organism evidence="4 5">
    <name type="scientific">Aureibaculum algae</name>
    <dbReference type="NCBI Taxonomy" id="2584122"/>
    <lineage>
        <taxon>Bacteria</taxon>
        <taxon>Pseudomonadati</taxon>
        <taxon>Bacteroidota</taxon>
        <taxon>Flavobacteriia</taxon>
        <taxon>Flavobacteriales</taxon>
        <taxon>Flavobacteriaceae</taxon>
        <taxon>Aureibaculum</taxon>
    </lineage>
</organism>
<accession>A0A5B7TVQ8</accession>
<keyword evidence="5" id="KW-1185">Reference proteome</keyword>
<gene>
    <name evidence="4" type="ORF">FF125_21575</name>
</gene>
<dbReference type="GO" id="GO:0003677">
    <property type="term" value="F:DNA binding"/>
    <property type="evidence" value="ECO:0007669"/>
    <property type="project" value="UniProtKB-UniRule"/>
</dbReference>
<sequence>MARKIDEDKINRIKEATMETIVTHGIEATTIAMIAKNANVSGGYLYRIYSGKQDLINDLYSKKVMSLVNELEFLLTLNPTTIEPIINTFISNRIVYSKNETIASKFYYQLLHNENFNLSEELKVKHFGLMENIKRIGITSGEVSDTISLFQLHYHILIYPVDYINFKRNKAFGLEQSKDSDDLNYLTANILKFLKM</sequence>
<dbReference type="EMBL" id="CP040749">
    <property type="protein sequence ID" value="QCX40909.1"/>
    <property type="molecule type" value="Genomic_DNA"/>
</dbReference>
<dbReference type="PROSITE" id="PS50977">
    <property type="entry name" value="HTH_TETR_2"/>
    <property type="match status" value="1"/>
</dbReference>
<reference evidence="4 5" key="1">
    <citation type="submission" date="2019-05" db="EMBL/GenBank/DDBJ databases">
        <title>Algicella ahnfeltiae gen. nov., sp. nov., a novel marine bacterium of the family Flavobacteriaceae isolated from a red alga.</title>
        <authorList>
            <person name="Nedashkovskaya O.I."/>
            <person name="Kukhlevskiy A.D."/>
            <person name="Kim S.-G."/>
            <person name="Zhukova N.V."/>
            <person name="Mikhailov V.V."/>
        </authorList>
    </citation>
    <scope>NUCLEOTIDE SEQUENCE [LARGE SCALE GENOMIC DNA]</scope>
    <source>
        <strain evidence="4 5">10Alg115</strain>
    </source>
</reference>
<proteinExistence type="predicted"/>
<evidence type="ECO:0000259" key="3">
    <source>
        <dbReference type="PROSITE" id="PS50977"/>
    </source>
</evidence>
<name>A0A5B7TVQ8_9FLAO</name>
<dbReference type="InterPro" id="IPR001647">
    <property type="entry name" value="HTH_TetR"/>
</dbReference>
<dbReference type="Proteomes" id="UP000306229">
    <property type="component" value="Chromosome"/>
</dbReference>
<evidence type="ECO:0000313" key="5">
    <source>
        <dbReference type="Proteomes" id="UP000306229"/>
    </source>
</evidence>
<dbReference type="Gene3D" id="1.10.357.10">
    <property type="entry name" value="Tetracycline Repressor, domain 2"/>
    <property type="match status" value="1"/>
</dbReference>
<dbReference type="KEGG" id="fbe:FF125_21575"/>
<keyword evidence="1 2" id="KW-0238">DNA-binding</keyword>
<evidence type="ECO:0000256" key="1">
    <source>
        <dbReference type="ARBA" id="ARBA00023125"/>
    </source>
</evidence>
<evidence type="ECO:0000313" key="4">
    <source>
        <dbReference type="EMBL" id="QCX40909.1"/>
    </source>
</evidence>
<dbReference type="AlphaFoldDB" id="A0A5B7TVQ8"/>
<evidence type="ECO:0000256" key="2">
    <source>
        <dbReference type="PROSITE-ProRule" id="PRU00335"/>
    </source>
</evidence>
<dbReference type="SUPFAM" id="SSF46689">
    <property type="entry name" value="Homeodomain-like"/>
    <property type="match status" value="1"/>
</dbReference>
<dbReference type="Pfam" id="PF00440">
    <property type="entry name" value="TetR_N"/>
    <property type="match status" value="1"/>
</dbReference>
<protein>
    <submittedName>
        <fullName evidence="4">TetR/AcrR family transcriptional regulator</fullName>
    </submittedName>
</protein>
<feature type="domain" description="HTH tetR-type" evidence="3">
    <location>
        <begin position="7"/>
        <end position="67"/>
    </location>
</feature>
<feature type="DNA-binding region" description="H-T-H motif" evidence="2">
    <location>
        <begin position="30"/>
        <end position="49"/>
    </location>
</feature>